<sequence length="84" mass="9317">MSRLRKLLNRRAPTDDNLTAACQSRETRLANYRKLTCRGLVTSHRGGGASGHAPTPQHPSPFTTCDIRPTKQFELSRIIDATVV</sequence>
<gene>
    <name evidence="2" type="ORF">LSTR_LSTR001371</name>
</gene>
<organism evidence="2 3">
    <name type="scientific">Laodelphax striatellus</name>
    <name type="common">Small brown planthopper</name>
    <name type="synonym">Delphax striatella</name>
    <dbReference type="NCBI Taxonomy" id="195883"/>
    <lineage>
        <taxon>Eukaryota</taxon>
        <taxon>Metazoa</taxon>
        <taxon>Ecdysozoa</taxon>
        <taxon>Arthropoda</taxon>
        <taxon>Hexapoda</taxon>
        <taxon>Insecta</taxon>
        <taxon>Pterygota</taxon>
        <taxon>Neoptera</taxon>
        <taxon>Paraneoptera</taxon>
        <taxon>Hemiptera</taxon>
        <taxon>Auchenorrhyncha</taxon>
        <taxon>Fulgoroidea</taxon>
        <taxon>Delphacidae</taxon>
        <taxon>Criomorphinae</taxon>
        <taxon>Laodelphax</taxon>
    </lineage>
</organism>
<keyword evidence="3" id="KW-1185">Reference proteome</keyword>
<evidence type="ECO:0000313" key="2">
    <source>
        <dbReference type="EMBL" id="RZF42576.1"/>
    </source>
</evidence>
<evidence type="ECO:0000256" key="1">
    <source>
        <dbReference type="SAM" id="MobiDB-lite"/>
    </source>
</evidence>
<protein>
    <submittedName>
        <fullName evidence="2">Uncharacterized protein</fullName>
    </submittedName>
</protein>
<dbReference type="InParanoid" id="A0A482XA15"/>
<accession>A0A482XA15</accession>
<feature type="region of interest" description="Disordered" evidence="1">
    <location>
        <begin position="43"/>
        <end position="64"/>
    </location>
</feature>
<name>A0A482XA15_LAOST</name>
<evidence type="ECO:0000313" key="3">
    <source>
        <dbReference type="Proteomes" id="UP000291343"/>
    </source>
</evidence>
<dbReference type="Proteomes" id="UP000291343">
    <property type="component" value="Unassembled WGS sequence"/>
</dbReference>
<comment type="caution">
    <text evidence="2">The sequence shown here is derived from an EMBL/GenBank/DDBJ whole genome shotgun (WGS) entry which is preliminary data.</text>
</comment>
<dbReference type="EMBL" id="QKKF02014716">
    <property type="protein sequence ID" value="RZF42576.1"/>
    <property type="molecule type" value="Genomic_DNA"/>
</dbReference>
<reference evidence="2 3" key="1">
    <citation type="journal article" date="2017" name="Gigascience">
        <title>Genome sequence of the small brown planthopper, Laodelphax striatellus.</title>
        <authorList>
            <person name="Zhu J."/>
            <person name="Jiang F."/>
            <person name="Wang X."/>
            <person name="Yang P."/>
            <person name="Bao Y."/>
            <person name="Zhao W."/>
            <person name="Wang W."/>
            <person name="Lu H."/>
            <person name="Wang Q."/>
            <person name="Cui N."/>
            <person name="Li J."/>
            <person name="Chen X."/>
            <person name="Luo L."/>
            <person name="Yu J."/>
            <person name="Kang L."/>
            <person name="Cui F."/>
        </authorList>
    </citation>
    <scope>NUCLEOTIDE SEQUENCE [LARGE SCALE GENOMIC DNA]</scope>
    <source>
        <strain evidence="2">Lst14</strain>
    </source>
</reference>
<proteinExistence type="predicted"/>
<dbReference type="AlphaFoldDB" id="A0A482XA15"/>